<dbReference type="InterPro" id="IPR052736">
    <property type="entry name" value="Stf3_sulfotransferase"/>
</dbReference>
<accession>A0A563VKS2</accession>
<dbReference type="AlphaFoldDB" id="A0A563VKS2"/>
<dbReference type="EMBL" id="CAACVJ010000030">
    <property type="protein sequence ID" value="VEP11905.1"/>
    <property type="molecule type" value="Genomic_DNA"/>
</dbReference>
<name>A0A563VKS2_9CYAN</name>
<gene>
    <name evidence="2" type="ORF">H1P_1250009</name>
</gene>
<evidence type="ECO:0000256" key="1">
    <source>
        <dbReference type="SAM" id="Phobius"/>
    </source>
</evidence>
<dbReference type="OrthoDB" id="9777890at2"/>
<dbReference type="Proteomes" id="UP000320055">
    <property type="component" value="Unassembled WGS sequence"/>
</dbReference>
<sequence>MWQIYYRILISAGKTFGLGLIFWRWLLFLPLFLGFTHFTLFLDKIFFSQYQKVKIKNPVFIIGNPRSGTSFLHNLLTQTDDFVAFKTWEIFFPALTARVLVKPIINYLIRHNLTKIMHESSGHGLYLDRVEHDEFLFIHKLDTQFLLLLSPLGLDDREYPELRLYDRQSDARRYSSVKFFQECLKRQIYYSKKEKIIAHIHFSTGRIKTLLETFPDAKFIYLVRSPQETIPSHLTLEYNTFKNQKRLDNIPKNRLKRYFKRRYLYDIELYRYFFELQQKAEILSKNLMVLPYNLLCSNLEKSFNQIENFTGIKSSDELRQAVKKQAGKQKQYRRQHRIIKLQKFGLSRKQIAEDFDFVFKEYNLEQNYQSNVTT</sequence>
<evidence type="ECO:0000313" key="2">
    <source>
        <dbReference type="EMBL" id="VEP11905.1"/>
    </source>
</evidence>
<keyword evidence="1" id="KW-0472">Membrane</keyword>
<feature type="transmembrane region" description="Helical" evidence="1">
    <location>
        <begin position="20"/>
        <end position="42"/>
    </location>
</feature>
<evidence type="ECO:0000313" key="3">
    <source>
        <dbReference type="Proteomes" id="UP000320055"/>
    </source>
</evidence>
<keyword evidence="1" id="KW-0812">Transmembrane</keyword>
<protein>
    <submittedName>
        <fullName evidence="2">Sulfotransferase family protein</fullName>
    </submittedName>
</protein>
<dbReference type="PANTHER" id="PTHR36451">
    <property type="entry name" value="PAPS-DEPENDENT SULFOTRANSFERASE STF3"/>
    <property type="match status" value="1"/>
</dbReference>
<dbReference type="SUPFAM" id="SSF52540">
    <property type="entry name" value="P-loop containing nucleoside triphosphate hydrolases"/>
    <property type="match status" value="1"/>
</dbReference>
<dbReference type="PANTHER" id="PTHR36451:SF1">
    <property type="entry name" value="OMEGA-HYDROXY-BETA-DIHYDROMENAQUINONE-9 SULFOTRANSFERASE STF3"/>
    <property type="match status" value="1"/>
</dbReference>
<proteinExistence type="predicted"/>
<organism evidence="2 3">
    <name type="scientific">Hyella patelloides LEGE 07179</name>
    <dbReference type="NCBI Taxonomy" id="945734"/>
    <lineage>
        <taxon>Bacteria</taxon>
        <taxon>Bacillati</taxon>
        <taxon>Cyanobacteriota</taxon>
        <taxon>Cyanophyceae</taxon>
        <taxon>Pleurocapsales</taxon>
        <taxon>Hyellaceae</taxon>
        <taxon>Hyella</taxon>
    </lineage>
</organism>
<dbReference type="InterPro" id="IPR027417">
    <property type="entry name" value="P-loop_NTPase"/>
</dbReference>
<dbReference type="Pfam" id="PF13469">
    <property type="entry name" value="Sulfotransfer_3"/>
    <property type="match status" value="1"/>
</dbReference>
<keyword evidence="1" id="KW-1133">Transmembrane helix</keyword>
<dbReference type="Gene3D" id="3.40.50.300">
    <property type="entry name" value="P-loop containing nucleotide triphosphate hydrolases"/>
    <property type="match status" value="1"/>
</dbReference>
<reference evidence="2 3" key="1">
    <citation type="submission" date="2019-01" db="EMBL/GenBank/DDBJ databases">
        <authorList>
            <person name="Brito A."/>
        </authorList>
    </citation>
    <scope>NUCLEOTIDE SEQUENCE [LARGE SCALE GENOMIC DNA]</scope>
    <source>
        <strain evidence="2">1</strain>
    </source>
</reference>
<dbReference type="RefSeq" id="WP_144869718.1">
    <property type="nucleotide sequence ID" value="NZ_LR213878.1"/>
</dbReference>
<keyword evidence="2" id="KW-0808">Transferase</keyword>
<dbReference type="GO" id="GO:0016740">
    <property type="term" value="F:transferase activity"/>
    <property type="evidence" value="ECO:0007669"/>
    <property type="project" value="UniProtKB-KW"/>
</dbReference>
<keyword evidence="3" id="KW-1185">Reference proteome</keyword>